<sequence length="195" mass="23768">MNWGKIQNDHTDKKINMFNCATLESLENEVEQLSLDNQNYFKIRWFRWQCALVDEYLFYKEENVEKNPNHKDQSWDIKFNDSIQFDVKGTVVPKSFRSLFDFSKEKELIDFYYKNQSKGVRHNIQNRLFIVHHSFNETERSMFLRCYWELKKNAYREFNKLITNSKLNLIKHNSVVAKCIFIIESKENDFYFKII</sequence>
<accession>A0A382IQF7</accession>
<dbReference type="EMBL" id="UINC01069001">
    <property type="protein sequence ID" value="SVC02044.1"/>
    <property type="molecule type" value="Genomic_DNA"/>
</dbReference>
<protein>
    <submittedName>
        <fullName evidence="1">Uncharacterized protein</fullName>
    </submittedName>
</protein>
<organism evidence="1">
    <name type="scientific">marine metagenome</name>
    <dbReference type="NCBI Taxonomy" id="408172"/>
    <lineage>
        <taxon>unclassified sequences</taxon>
        <taxon>metagenomes</taxon>
        <taxon>ecological metagenomes</taxon>
    </lineage>
</organism>
<name>A0A382IQF7_9ZZZZ</name>
<reference evidence="1" key="1">
    <citation type="submission" date="2018-05" db="EMBL/GenBank/DDBJ databases">
        <authorList>
            <person name="Lanie J.A."/>
            <person name="Ng W.-L."/>
            <person name="Kazmierczak K.M."/>
            <person name="Andrzejewski T.M."/>
            <person name="Davidsen T.M."/>
            <person name="Wayne K.J."/>
            <person name="Tettelin H."/>
            <person name="Glass J.I."/>
            <person name="Rusch D."/>
            <person name="Podicherti R."/>
            <person name="Tsui H.-C.T."/>
            <person name="Winkler M.E."/>
        </authorList>
    </citation>
    <scope>NUCLEOTIDE SEQUENCE</scope>
</reference>
<evidence type="ECO:0000313" key="1">
    <source>
        <dbReference type="EMBL" id="SVC02044.1"/>
    </source>
</evidence>
<dbReference type="AlphaFoldDB" id="A0A382IQF7"/>
<gene>
    <name evidence="1" type="ORF">METZ01_LOCUS254898</name>
</gene>
<proteinExistence type="predicted"/>